<evidence type="ECO:0000256" key="2">
    <source>
        <dbReference type="ARBA" id="ARBA00007012"/>
    </source>
</evidence>
<feature type="domain" description="NADH dehydrogenase subunit 2 C-terminal" evidence="19">
    <location>
        <begin position="290"/>
        <end position="343"/>
    </location>
</feature>
<proteinExistence type="inferred from homology"/>
<feature type="transmembrane region" description="Helical" evidence="17">
    <location>
        <begin position="324"/>
        <end position="347"/>
    </location>
</feature>
<keyword evidence="10 17" id="KW-0249">Electron transport</keyword>
<feature type="transmembrane region" description="Helical" evidence="17">
    <location>
        <begin position="92"/>
        <end position="115"/>
    </location>
</feature>
<keyword evidence="7 17" id="KW-0812">Transmembrane</keyword>
<keyword evidence="14 17" id="KW-0496">Mitochondrion</keyword>
<feature type="domain" description="NADH:quinone oxidoreductase/Mrp antiporter transmembrane" evidence="18">
    <location>
        <begin position="23"/>
        <end position="287"/>
    </location>
</feature>
<keyword evidence="13 17" id="KW-0830">Ubiquinone</keyword>
<evidence type="ECO:0000256" key="4">
    <source>
        <dbReference type="ARBA" id="ARBA00021008"/>
    </source>
</evidence>
<keyword evidence="11 17" id="KW-1133">Transmembrane helix</keyword>
<keyword evidence="6 17" id="KW-0679">Respiratory chain</keyword>
<keyword evidence="15 17" id="KW-0472">Membrane</keyword>
<evidence type="ECO:0000256" key="13">
    <source>
        <dbReference type="ARBA" id="ARBA00023075"/>
    </source>
</evidence>
<dbReference type="EMBL" id="AP011980">
    <property type="protein sequence ID" value="BAK41980.1"/>
    <property type="molecule type" value="Genomic_DNA"/>
</dbReference>
<feature type="transmembrane region" description="Helical" evidence="17">
    <location>
        <begin position="239"/>
        <end position="255"/>
    </location>
</feature>
<comment type="similarity">
    <text evidence="2 17">Belongs to the complex I subunit 2 family.</text>
</comment>
<evidence type="ECO:0000256" key="14">
    <source>
        <dbReference type="ARBA" id="ARBA00023128"/>
    </source>
</evidence>
<feature type="transmembrane region" description="Helical" evidence="17">
    <location>
        <begin position="275"/>
        <end position="294"/>
    </location>
</feature>
<comment type="catalytic activity">
    <reaction evidence="16 17">
        <text>a ubiquinone + NADH + 5 H(+)(in) = a ubiquinol + NAD(+) + 4 H(+)(out)</text>
        <dbReference type="Rhea" id="RHEA:29091"/>
        <dbReference type="Rhea" id="RHEA-COMP:9565"/>
        <dbReference type="Rhea" id="RHEA-COMP:9566"/>
        <dbReference type="ChEBI" id="CHEBI:15378"/>
        <dbReference type="ChEBI" id="CHEBI:16389"/>
        <dbReference type="ChEBI" id="CHEBI:17976"/>
        <dbReference type="ChEBI" id="CHEBI:57540"/>
        <dbReference type="ChEBI" id="CHEBI:57945"/>
        <dbReference type="EC" id="7.1.1.2"/>
    </reaction>
</comment>
<gene>
    <name evidence="20" type="primary">ND2</name>
</gene>
<keyword evidence="5" id="KW-0813">Transport</keyword>
<dbReference type="EC" id="7.1.1.2" evidence="3 17"/>
<evidence type="ECO:0000256" key="12">
    <source>
        <dbReference type="ARBA" id="ARBA00023027"/>
    </source>
</evidence>
<dbReference type="GO" id="GO:0006120">
    <property type="term" value="P:mitochondrial electron transport, NADH to ubiquinone"/>
    <property type="evidence" value="ECO:0007669"/>
    <property type="project" value="InterPro"/>
</dbReference>
<keyword evidence="8 17" id="KW-0999">Mitochondrion inner membrane</keyword>
<dbReference type="PANTHER" id="PTHR46552:SF1">
    <property type="entry name" value="NADH-UBIQUINONE OXIDOREDUCTASE CHAIN 2"/>
    <property type="match status" value="1"/>
</dbReference>
<evidence type="ECO:0000256" key="6">
    <source>
        <dbReference type="ARBA" id="ARBA00022660"/>
    </source>
</evidence>
<comment type="subcellular location">
    <subcellularLocation>
        <location evidence="1 17">Mitochondrion inner membrane</location>
        <topology evidence="1 17">Multi-pass membrane protein</topology>
    </subcellularLocation>
</comment>
<protein>
    <recommendedName>
        <fullName evidence="4 17">NADH-ubiquinone oxidoreductase chain 2</fullName>
        <ecNumber evidence="3 17">7.1.1.2</ecNumber>
    </recommendedName>
</protein>
<dbReference type="Pfam" id="PF00361">
    <property type="entry name" value="Proton_antipo_M"/>
    <property type="match status" value="1"/>
</dbReference>
<dbReference type="PANTHER" id="PTHR46552">
    <property type="entry name" value="NADH-UBIQUINONE OXIDOREDUCTASE CHAIN 2"/>
    <property type="match status" value="1"/>
</dbReference>
<feature type="transmembrane region" description="Helical" evidence="17">
    <location>
        <begin position="200"/>
        <end position="219"/>
    </location>
</feature>
<dbReference type="PRINTS" id="PR01436">
    <property type="entry name" value="NADHDHGNASE2"/>
</dbReference>
<keyword evidence="12 17" id="KW-0520">NAD</keyword>
<name>F7UIB6_9TELE</name>
<geneLocation type="mitochondrion" evidence="20"/>
<dbReference type="InterPro" id="IPR010933">
    <property type="entry name" value="NADH_DH_su2_C"/>
</dbReference>
<dbReference type="InterPro" id="IPR050175">
    <property type="entry name" value="Complex_I_Subunit_2"/>
</dbReference>
<evidence type="ECO:0000259" key="19">
    <source>
        <dbReference type="Pfam" id="PF06444"/>
    </source>
</evidence>
<reference evidence="20" key="1">
    <citation type="journal article" date="2011" name="BMC Evol. Biol.">
        <title>Evolutionary history of Otophysi (Teleostei), a major clade of the modern freshwater fishes: Pangaean origin and Mesozoic radiation.</title>
        <authorList>
            <person name="Nakatani M."/>
            <person name="Miya M."/>
            <person name="Mabuchi K."/>
            <person name="Saitoh K."/>
            <person name="Nishida M."/>
        </authorList>
    </citation>
    <scope>NUCLEOTIDE SEQUENCE</scope>
    <source>
        <tissue evidence="20">Fin</tissue>
    </source>
</reference>
<feature type="transmembrane region" description="Helical" evidence="17">
    <location>
        <begin position="56"/>
        <end position="80"/>
    </location>
</feature>
<dbReference type="InterPro" id="IPR001750">
    <property type="entry name" value="ND/Mrp_TM"/>
</dbReference>
<accession>F7UIB6</accession>
<dbReference type="GO" id="GO:0005743">
    <property type="term" value="C:mitochondrial inner membrane"/>
    <property type="evidence" value="ECO:0007669"/>
    <property type="project" value="UniProtKB-SubCell"/>
</dbReference>
<evidence type="ECO:0000256" key="1">
    <source>
        <dbReference type="ARBA" id="ARBA00004448"/>
    </source>
</evidence>
<comment type="function">
    <text evidence="17">Core subunit of the mitochondrial membrane respiratory chain NADH dehydrogenase (Complex I) which catalyzes electron transfer from NADH through the respiratory chain, using ubiquinone as an electron acceptor. Essential for the catalytic activity and assembly of complex I.</text>
</comment>
<evidence type="ECO:0000256" key="16">
    <source>
        <dbReference type="ARBA" id="ARBA00049551"/>
    </source>
</evidence>
<evidence type="ECO:0000313" key="20">
    <source>
        <dbReference type="EMBL" id="BAK41980.1"/>
    </source>
</evidence>
<evidence type="ECO:0000256" key="5">
    <source>
        <dbReference type="ARBA" id="ARBA00022448"/>
    </source>
</evidence>
<evidence type="ECO:0000256" key="8">
    <source>
        <dbReference type="ARBA" id="ARBA00022792"/>
    </source>
</evidence>
<feature type="transmembrane region" description="Helical" evidence="17">
    <location>
        <begin position="149"/>
        <end position="166"/>
    </location>
</feature>
<evidence type="ECO:0000256" key="10">
    <source>
        <dbReference type="ARBA" id="ARBA00022982"/>
    </source>
</evidence>
<dbReference type="GO" id="GO:0008137">
    <property type="term" value="F:NADH dehydrogenase (ubiquinone) activity"/>
    <property type="evidence" value="ECO:0007669"/>
    <property type="project" value="UniProtKB-EC"/>
</dbReference>
<evidence type="ECO:0000256" key="17">
    <source>
        <dbReference type="RuleBase" id="RU003403"/>
    </source>
</evidence>
<organism evidence="20">
    <name type="scientific">Gymnorhamphichthys sp. NM-2010</name>
    <dbReference type="NCBI Taxonomy" id="909828"/>
    <lineage>
        <taxon>Eukaryota</taxon>
        <taxon>Metazoa</taxon>
        <taxon>Chordata</taxon>
        <taxon>Craniata</taxon>
        <taxon>Vertebrata</taxon>
        <taxon>Euteleostomi</taxon>
        <taxon>Actinopterygii</taxon>
        <taxon>Neopterygii</taxon>
        <taxon>Teleostei</taxon>
        <taxon>Ostariophysi</taxon>
        <taxon>Gymnotiformes</taxon>
        <taxon>Sternopygoidei</taxon>
        <taxon>Rhamphichthyidae</taxon>
        <taxon>Gymnorhamphichthys</taxon>
    </lineage>
</organism>
<sequence>MSPTTLAITTLSLGLGTTITFTSSHWLLAWMGLEINTLAILPLMSHNQHPRAIETAIKYFLTQAVSTAVLLFAAIMNAWASGEWDINSLHTPLSASLVTLALALKVGLAPLHLWLPEVLQGLTLTTGLILATWQKLAPFALLIQVSPAASPALLMTLGITSAFLGAWGGLNQTQLRKIMAYSSIANLGWMFIALKFAPSLTLLMLGLYVLTTVAIFLMLKTYHSTTFNNLALRGPNDPCLLAALLLSLLSLAGLPPLTGFAPKWLIIEQLTKQEMLIPAFLLIVAALLNLYVYLRICYVAALTSSPCPNAAFPTWRLQPAQNTLLMTSTITITLAALPLIPLAFSLVL</sequence>
<dbReference type="Pfam" id="PF06444">
    <property type="entry name" value="NADH_dehy_S2_C"/>
    <property type="match status" value="1"/>
</dbReference>
<evidence type="ECO:0000259" key="18">
    <source>
        <dbReference type="Pfam" id="PF00361"/>
    </source>
</evidence>
<evidence type="ECO:0000256" key="3">
    <source>
        <dbReference type="ARBA" id="ARBA00012944"/>
    </source>
</evidence>
<dbReference type="InterPro" id="IPR003917">
    <property type="entry name" value="NADH_UbQ_OxRdtase_chain2"/>
</dbReference>
<evidence type="ECO:0000256" key="7">
    <source>
        <dbReference type="ARBA" id="ARBA00022692"/>
    </source>
</evidence>
<dbReference type="AlphaFoldDB" id="F7UIB6"/>
<evidence type="ECO:0000256" key="15">
    <source>
        <dbReference type="ARBA" id="ARBA00023136"/>
    </source>
</evidence>
<evidence type="ECO:0000256" key="9">
    <source>
        <dbReference type="ARBA" id="ARBA00022967"/>
    </source>
</evidence>
<keyword evidence="9 17" id="KW-1278">Translocase</keyword>
<evidence type="ECO:0000256" key="11">
    <source>
        <dbReference type="ARBA" id="ARBA00022989"/>
    </source>
</evidence>